<organism evidence="5 6">
    <name type="scientific">Candidatus Merdibacter merdavium</name>
    <dbReference type="NCBI Taxonomy" id="2838692"/>
    <lineage>
        <taxon>Bacteria</taxon>
        <taxon>Bacillati</taxon>
        <taxon>Bacillota</taxon>
        <taxon>Erysipelotrichia</taxon>
        <taxon>Erysipelotrichales</taxon>
        <taxon>Erysipelotrichaceae</taxon>
        <taxon>Merdibacter</taxon>
    </lineage>
</organism>
<dbReference type="PROSITE" id="PS51257">
    <property type="entry name" value="PROKAR_LIPOPROTEIN"/>
    <property type="match status" value="1"/>
</dbReference>
<dbReference type="InterPro" id="IPR028082">
    <property type="entry name" value="Peripla_BP_I"/>
</dbReference>
<dbReference type="InterPro" id="IPR050555">
    <property type="entry name" value="Bact_Solute-Bind_Prot2"/>
</dbReference>
<reference evidence="5" key="2">
    <citation type="submission" date="2021-04" db="EMBL/GenBank/DDBJ databases">
        <authorList>
            <person name="Gilroy R."/>
        </authorList>
    </citation>
    <scope>NUCLEOTIDE SEQUENCE</scope>
    <source>
        <strain evidence="5">CHK187-11901</strain>
    </source>
</reference>
<feature type="chain" id="PRO_5039205694" evidence="3">
    <location>
        <begin position="22"/>
        <end position="314"/>
    </location>
</feature>
<evidence type="ECO:0000313" key="5">
    <source>
        <dbReference type="EMBL" id="HJC36368.1"/>
    </source>
</evidence>
<feature type="signal peptide" evidence="3">
    <location>
        <begin position="1"/>
        <end position="21"/>
    </location>
</feature>
<reference evidence="5" key="1">
    <citation type="journal article" date="2021" name="PeerJ">
        <title>Extensive microbial diversity within the chicken gut microbiome revealed by metagenomics and culture.</title>
        <authorList>
            <person name="Gilroy R."/>
            <person name="Ravi A."/>
            <person name="Getino M."/>
            <person name="Pursley I."/>
            <person name="Horton D.L."/>
            <person name="Alikhan N.F."/>
            <person name="Baker D."/>
            <person name="Gharbi K."/>
            <person name="Hall N."/>
            <person name="Watson M."/>
            <person name="Adriaenssens E.M."/>
            <person name="Foster-Nyarko E."/>
            <person name="Jarju S."/>
            <person name="Secka A."/>
            <person name="Antonio M."/>
            <person name="Oren A."/>
            <person name="Chaudhuri R.R."/>
            <person name="La Ragione R."/>
            <person name="Hildebrand F."/>
            <person name="Pallen M.J."/>
        </authorList>
    </citation>
    <scope>NUCLEOTIDE SEQUENCE</scope>
    <source>
        <strain evidence="5">CHK187-11901</strain>
    </source>
</reference>
<feature type="domain" description="Periplasmic binding protein" evidence="4">
    <location>
        <begin position="33"/>
        <end position="286"/>
    </location>
</feature>
<evidence type="ECO:0000313" key="6">
    <source>
        <dbReference type="Proteomes" id="UP000823896"/>
    </source>
</evidence>
<dbReference type="EMBL" id="DWWM01000027">
    <property type="protein sequence ID" value="HJC36368.1"/>
    <property type="molecule type" value="Genomic_DNA"/>
</dbReference>
<keyword evidence="3" id="KW-0732">Signal</keyword>
<name>A0A9D2NRY4_9FIRM</name>
<accession>A0A9D2NRY4</accession>
<dbReference type="GO" id="GO:0030288">
    <property type="term" value="C:outer membrane-bounded periplasmic space"/>
    <property type="evidence" value="ECO:0007669"/>
    <property type="project" value="TreeGrafter"/>
</dbReference>
<evidence type="ECO:0000256" key="1">
    <source>
        <dbReference type="ARBA" id="ARBA00004196"/>
    </source>
</evidence>
<evidence type="ECO:0000256" key="2">
    <source>
        <dbReference type="ARBA" id="ARBA00007639"/>
    </source>
</evidence>
<gene>
    <name evidence="5" type="ORF">H9702_04475</name>
</gene>
<dbReference type="AlphaFoldDB" id="A0A9D2NRY4"/>
<dbReference type="InterPro" id="IPR025997">
    <property type="entry name" value="SBP_2_dom"/>
</dbReference>
<dbReference type="SUPFAM" id="SSF53822">
    <property type="entry name" value="Periplasmic binding protein-like I"/>
    <property type="match status" value="1"/>
</dbReference>
<comment type="similarity">
    <text evidence="2">Belongs to the bacterial solute-binding protein 2 family.</text>
</comment>
<sequence length="314" mass="35104">MKKLILAMMVFMILIMGGCAAESEPESFMYFLFATPLKEHETWLKARNGFQAACEDYGIKCAWEGPTGIDTEMMEEEIETGILQKADAIITQGVVDPQLVREAQEKGIPVVLVDSDIPESDSFAYIGKNFEQQAEMLLGDIESHYGKDEHLVVAIQVAELGFQIAVDQIDAVEKVFAAHEGGYEIVSISQSKSDNVKAKQEWDSVMAEHADINVAINFAGESAASCYKAAEKYDLRDQMLIYGVDEVPEVMEMIRQGNVDGSIVASFYEYGYRSVEMLYAYITEGKKPEERIQDVIMIMVTKDNIDTYQEELSA</sequence>
<proteinExistence type="inferred from homology"/>
<dbReference type="Gene3D" id="3.40.50.2300">
    <property type="match status" value="2"/>
</dbReference>
<comment type="caution">
    <text evidence="5">The sequence shown here is derived from an EMBL/GenBank/DDBJ whole genome shotgun (WGS) entry which is preliminary data.</text>
</comment>
<dbReference type="PANTHER" id="PTHR30036">
    <property type="entry name" value="D-XYLOSE-BINDING PERIPLASMIC PROTEIN"/>
    <property type="match status" value="1"/>
</dbReference>
<dbReference type="Proteomes" id="UP000823896">
    <property type="component" value="Unassembled WGS sequence"/>
</dbReference>
<dbReference type="GO" id="GO:0030246">
    <property type="term" value="F:carbohydrate binding"/>
    <property type="evidence" value="ECO:0007669"/>
    <property type="project" value="TreeGrafter"/>
</dbReference>
<evidence type="ECO:0000259" key="4">
    <source>
        <dbReference type="Pfam" id="PF13407"/>
    </source>
</evidence>
<comment type="subcellular location">
    <subcellularLocation>
        <location evidence="1">Cell envelope</location>
    </subcellularLocation>
</comment>
<dbReference type="Pfam" id="PF13407">
    <property type="entry name" value="Peripla_BP_4"/>
    <property type="match status" value="1"/>
</dbReference>
<dbReference type="PANTHER" id="PTHR30036:SF7">
    <property type="entry name" value="ABC TRANSPORTER PERIPLASMIC-BINDING PROTEIN YPHF"/>
    <property type="match status" value="1"/>
</dbReference>
<protein>
    <submittedName>
        <fullName evidence="5">Substrate-binding domain-containing protein</fullName>
    </submittedName>
</protein>
<evidence type="ECO:0000256" key="3">
    <source>
        <dbReference type="SAM" id="SignalP"/>
    </source>
</evidence>